<dbReference type="EMBL" id="JACRUP010000002">
    <property type="protein sequence ID" value="MBC5850443.1"/>
    <property type="molecule type" value="Genomic_DNA"/>
</dbReference>
<dbReference type="GO" id="GO:0005576">
    <property type="term" value="C:extracellular region"/>
    <property type="evidence" value="ECO:0007669"/>
    <property type="project" value="UniProtKB-SubCell"/>
</dbReference>
<dbReference type="InterPro" id="IPR012334">
    <property type="entry name" value="Pectin_lyas_fold"/>
</dbReference>
<dbReference type="InterPro" id="IPR011050">
    <property type="entry name" value="Pectin_lyase_fold/virulence"/>
</dbReference>
<keyword evidence="2" id="KW-0624">Polysaccharide degradation</keyword>
<comment type="caution">
    <text evidence="4">The sequence shown here is derived from an EMBL/GenBank/DDBJ whole genome shotgun (WGS) entry which is preliminary data.</text>
</comment>
<dbReference type="GO" id="GO:0000272">
    <property type="term" value="P:polysaccharide catabolic process"/>
    <property type="evidence" value="ECO:0007669"/>
    <property type="project" value="UniProtKB-KW"/>
</dbReference>
<dbReference type="PANTHER" id="PTHR31683:SF18">
    <property type="entry name" value="PECTATE LYASE 21-RELATED"/>
    <property type="match status" value="1"/>
</dbReference>
<protein>
    <submittedName>
        <fullName evidence="4">Pectate lyase</fullName>
    </submittedName>
</protein>
<dbReference type="Pfam" id="PF00544">
    <property type="entry name" value="Pectate_lyase_4"/>
    <property type="match status" value="1"/>
</dbReference>
<keyword evidence="1 2" id="KW-0456">Lyase</keyword>
<keyword evidence="5" id="KW-1185">Reference proteome</keyword>
<dbReference type="Proteomes" id="UP000615796">
    <property type="component" value="Unassembled WGS sequence"/>
</dbReference>
<dbReference type="SMART" id="SM00656">
    <property type="entry name" value="Amb_all"/>
    <property type="match status" value="1"/>
</dbReference>
<name>A0A9X0ULV3_VIBME</name>
<accession>A0A9X0ULV3</accession>
<evidence type="ECO:0000256" key="2">
    <source>
        <dbReference type="RuleBase" id="RU361173"/>
    </source>
</evidence>
<keyword evidence="2" id="KW-0964">Secreted</keyword>
<evidence type="ECO:0000259" key="3">
    <source>
        <dbReference type="SMART" id="SM00656"/>
    </source>
</evidence>
<gene>
    <name evidence="4" type="ORF">H8Q88_05655</name>
</gene>
<proteinExistence type="inferred from homology"/>
<dbReference type="SUPFAM" id="SSF51126">
    <property type="entry name" value="Pectin lyase-like"/>
    <property type="match status" value="1"/>
</dbReference>
<evidence type="ECO:0000313" key="5">
    <source>
        <dbReference type="Proteomes" id="UP000615796"/>
    </source>
</evidence>
<evidence type="ECO:0000256" key="1">
    <source>
        <dbReference type="ARBA" id="ARBA00023239"/>
    </source>
</evidence>
<dbReference type="GO" id="GO:0030570">
    <property type="term" value="F:pectate lyase activity"/>
    <property type="evidence" value="ECO:0007669"/>
    <property type="project" value="InterPro"/>
</dbReference>
<reference evidence="4" key="1">
    <citation type="submission" date="2020-08" db="EMBL/GenBank/DDBJ databases">
        <title>Genome Sequencing and Pan-Genome Analysis of Migratory bird Vibrio Strains, Inner Mongolia.</title>
        <authorList>
            <person name="Zheng L."/>
        </authorList>
    </citation>
    <scope>NUCLEOTIDE SEQUENCE</scope>
    <source>
        <strain evidence="4">M13F</strain>
    </source>
</reference>
<dbReference type="InterPro" id="IPR008979">
    <property type="entry name" value="Galactose-bd-like_sf"/>
</dbReference>
<comment type="subcellular location">
    <subcellularLocation>
        <location evidence="2">Secreted</location>
    </subcellularLocation>
</comment>
<dbReference type="Gene3D" id="2.160.20.10">
    <property type="entry name" value="Single-stranded right-handed beta-helix, Pectin lyase-like"/>
    <property type="match status" value="1"/>
</dbReference>
<evidence type="ECO:0000313" key="4">
    <source>
        <dbReference type="EMBL" id="MBC5850443.1"/>
    </source>
</evidence>
<sequence length="432" mass="47907">MSIIDNDRTTYWEPQTTSNERISVKWNQAIDVNQVVIREMNDVVTSWRLVDHGTGTQLASGTSLGNARTINFTPIRSSKLNLEIISANRLPRIAEFEVYNTNGSSPVPDNNGGISADVCAASPTGYASLNGGTTGGSGSNAVTVTVSTGAQLANALKNRDFNRPLTIRVNGTITPANSDGLAKLDIKDMNNVSIIGVGNSALFDGIGLKIFRANNVIIRNVRVRYVNIGDKDAITIEGPARNIWIDHNELYNSLNVHKDYYDELISGKKDIDNITISYNYFHNSWKTSLWGSSDNDNFNRRITFHHNRWENVNSRLPLFRFGEGHIFNNYYKNMLESGINSRMAAVIRIENNVFENAKNPIVSLYSKANGYWDLRGNQLDNVSWSNTSDGIVAGPEMQSTATLNLPYNFSVLPANQVKDHVLTYAGVNKCNF</sequence>
<keyword evidence="2" id="KW-0119">Carbohydrate metabolism</keyword>
<dbReference type="PANTHER" id="PTHR31683">
    <property type="entry name" value="PECTATE LYASE 18-RELATED"/>
    <property type="match status" value="1"/>
</dbReference>
<organism evidence="4 5">
    <name type="scientific">Vibrio metschnikovii</name>
    <dbReference type="NCBI Taxonomy" id="28172"/>
    <lineage>
        <taxon>Bacteria</taxon>
        <taxon>Pseudomonadati</taxon>
        <taxon>Pseudomonadota</taxon>
        <taxon>Gammaproteobacteria</taxon>
        <taxon>Vibrionales</taxon>
        <taxon>Vibrionaceae</taxon>
        <taxon>Vibrio</taxon>
    </lineage>
</organism>
<comment type="similarity">
    <text evidence="2">Belongs to the polysaccharide lyase 1 family.</text>
</comment>
<dbReference type="Gene3D" id="2.60.120.260">
    <property type="entry name" value="Galactose-binding domain-like"/>
    <property type="match status" value="1"/>
</dbReference>
<dbReference type="InterPro" id="IPR045032">
    <property type="entry name" value="PEL"/>
</dbReference>
<dbReference type="AlphaFoldDB" id="A0A9X0ULV3"/>
<dbReference type="InterPro" id="IPR002022">
    <property type="entry name" value="Pec_lyase"/>
</dbReference>
<dbReference type="SUPFAM" id="SSF49785">
    <property type="entry name" value="Galactose-binding domain-like"/>
    <property type="match status" value="1"/>
</dbReference>
<feature type="domain" description="Pectate lyase" evidence="3">
    <location>
        <begin position="139"/>
        <end position="360"/>
    </location>
</feature>